<organism evidence="3 4">
    <name type="scientific">Antrodiella citrinella</name>
    <dbReference type="NCBI Taxonomy" id="2447956"/>
    <lineage>
        <taxon>Eukaryota</taxon>
        <taxon>Fungi</taxon>
        <taxon>Dikarya</taxon>
        <taxon>Basidiomycota</taxon>
        <taxon>Agaricomycotina</taxon>
        <taxon>Agaricomycetes</taxon>
        <taxon>Polyporales</taxon>
        <taxon>Steccherinaceae</taxon>
        <taxon>Antrodiella</taxon>
    </lineage>
</organism>
<dbReference type="Pfam" id="PF06330">
    <property type="entry name" value="TRI5"/>
    <property type="match status" value="1"/>
</dbReference>
<evidence type="ECO:0000256" key="1">
    <source>
        <dbReference type="ARBA" id="ARBA00007946"/>
    </source>
</evidence>
<dbReference type="Gene3D" id="1.10.600.10">
    <property type="entry name" value="Farnesyl Diphosphate Synthase"/>
    <property type="match status" value="1"/>
</dbReference>
<dbReference type="Proteomes" id="UP000308730">
    <property type="component" value="Unassembled WGS sequence"/>
</dbReference>
<evidence type="ECO:0000313" key="4">
    <source>
        <dbReference type="Proteomes" id="UP000308730"/>
    </source>
</evidence>
<keyword evidence="2" id="KW-0456">Lyase</keyword>
<dbReference type="EMBL" id="SGPM01000041">
    <property type="protein sequence ID" value="THH31645.1"/>
    <property type="molecule type" value="Genomic_DNA"/>
</dbReference>
<name>A0A4S4N044_9APHY</name>
<evidence type="ECO:0008006" key="5">
    <source>
        <dbReference type="Google" id="ProtNLM"/>
    </source>
</evidence>
<comment type="caution">
    <text evidence="3">The sequence shown here is derived from an EMBL/GenBank/DDBJ whole genome shotgun (WGS) entry which is preliminary data.</text>
</comment>
<dbReference type="InterPro" id="IPR024652">
    <property type="entry name" value="Trichodiene_synth"/>
</dbReference>
<gene>
    <name evidence="3" type="ORF">EUX98_g2558</name>
</gene>
<dbReference type="GO" id="GO:0016838">
    <property type="term" value="F:carbon-oxygen lyase activity, acting on phosphates"/>
    <property type="evidence" value="ECO:0007669"/>
    <property type="project" value="InterPro"/>
</dbReference>
<dbReference type="OrthoDB" id="2998174at2759"/>
<dbReference type="SFLD" id="SFLDG01021">
    <property type="entry name" value="Trichodiene_Synthase_Like"/>
    <property type="match status" value="1"/>
</dbReference>
<comment type="similarity">
    <text evidence="1">Belongs to the trichodiene synthase family.</text>
</comment>
<proteinExistence type="inferred from homology"/>
<dbReference type="InterPro" id="IPR008949">
    <property type="entry name" value="Isoprenoid_synthase_dom_sf"/>
</dbReference>
<evidence type="ECO:0000256" key="2">
    <source>
        <dbReference type="ARBA" id="ARBA00023239"/>
    </source>
</evidence>
<dbReference type="AlphaFoldDB" id="A0A4S4N044"/>
<protein>
    <recommendedName>
        <fullName evidence="5">Terpene synthase</fullName>
    </recommendedName>
</protein>
<dbReference type="SUPFAM" id="SSF48576">
    <property type="entry name" value="Terpenoid synthases"/>
    <property type="match status" value="1"/>
</dbReference>
<sequence length="345" mass="39480">MFQRSWPHPHNLLQQTRRTNTIFEMTITMAIQQPTITHATLARLSPEAPRTREILLDLFKRTGISNDFHWNGMDLHVKKKALEIAKSWDLGLSDRDLDKYLTVGLVIAISGYSHTPIETQIAVALYTLCCTAADDNVMSNEILREFAPRFFDGREQLHPILTHLVEELIVIRQQYSTFSGNAVTISTMDFFSAEMFLRDEGGSDLRVREATEYVDYVRWKTGVGEAYAALIWPQAMFPETKTYIQAMPDAIKFICLLNDVMSFYKEAKAGETDNYVTQYGVVCGQSAIETLEGLVERLVELDGRIKAVLGSTPEQRAWELFAAGYAEFHLYTPRYFLKDLLPEYY</sequence>
<reference evidence="3 4" key="1">
    <citation type="submission" date="2019-02" db="EMBL/GenBank/DDBJ databases">
        <title>Genome sequencing of the rare red list fungi Antrodiella citrinella (Flaviporus citrinellus).</title>
        <authorList>
            <person name="Buettner E."/>
            <person name="Kellner H."/>
        </authorList>
    </citation>
    <scope>NUCLEOTIDE SEQUENCE [LARGE SCALE GENOMIC DNA]</scope>
    <source>
        <strain evidence="3 4">DSM 108506</strain>
    </source>
</reference>
<keyword evidence="4" id="KW-1185">Reference proteome</keyword>
<dbReference type="SFLD" id="SFLDS00005">
    <property type="entry name" value="Isoprenoid_Synthase_Type_I"/>
    <property type="match status" value="1"/>
</dbReference>
<evidence type="ECO:0000313" key="3">
    <source>
        <dbReference type="EMBL" id="THH31645.1"/>
    </source>
</evidence>
<accession>A0A4S4N044</accession>